<dbReference type="EMBL" id="NEDP02005494">
    <property type="protein sequence ID" value="OWF39933.1"/>
    <property type="molecule type" value="Genomic_DNA"/>
</dbReference>
<feature type="transmembrane region" description="Helical" evidence="12">
    <location>
        <begin position="597"/>
        <end position="619"/>
    </location>
</feature>
<evidence type="ECO:0000256" key="12">
    <source>
        <dbReference type="SAM" id="Phobius"/>
    </source>
</evidence>
<keyword evidence="3" id="KW-1003">Cell membrane</keyword>
<dbReference type="GO" id="GO:0098703">
    <property type="term" value="P:calcium ion import across plasma membrane"/>
    <property type="evidence" value="ECO:0007669"/>
    <property type="project" value="TreeGrafter"/>
</dbReference>
<gene>
    <name evidence="13" type="ORF">KP79_PYT04270</name>
</gene>
<feature type="compositionally biased region" description="Basic and acidic residues" evidence="11">
    <location>
        <begin position="811"/>
        <end position="837"/>
    </location>
</feature>
<keyword evidence="13" id="KW-0675">Receptor</keyword>
<proteinExistence type="predicted"/>
<dbReference type="AlphaFoldDB" id="A0A210PTX0"/>
<keyword evidence="6" id="KW-0677">Repeat</keyword>
<evidence type="ECO:0000256" key="8">
    <source>
        <dbReference type="ARBA" id="ARBA00023065"/>
    </source>
</evidence>
<dbReference type="SMART" id="SM00248">
    <property type="entry name" value="ANK"/>
    <property type="match status" value="4"/>
</dbReference>
<evidence type="ECO:0000256" key="6">
    <source>
        <dbReference type="ARBA" id="ARBA00022737"/>
    </source>
</evidence>
<evidence type="ECO:0000313" key="14">
    <source>
        <dbReference type="Proteomes" id="UP000242188"/>
    </source>
</evidence>
<organism evidence="13 14">
    <name type="scientific">Mizuhopecten yessoensis</name>
    <name type="common">Japanese scallop</name>
    <name type="synonym">Patinopecten yessoensis</name>
    <dbReference type="NCBI Taxonomy" id="6573"/>
    <lineage>
        <taxon>Eukaryota</taxon>
        <taxon>Metazoa</taxon>
        <taxon>Spiralia</taxon>
        <taxon>Lophotrochozoa</taxon>
        <taxon>Mollusca</taxon>
        <taxon>Bivalvia</taxon>
        <taxon>Autobranchia</taxon>
        <taxon>Pteriomorphia</taxon>
        <taxon>Pectinida</taxon>
        <taxon>Pectinoidea</taxon>
        <taxon>Pectinidae</taxon>
        <taxon>Mizuhopecten</taxon>
    </lineage>
</organism>
<feature type="transmembrane region" description="Helical" evidence="12">
    <location>
        <begin position="559"/>
        <end position="576"/>
    </location>
</feature>
<evidence type="ECO:0000256" key="2">
    <source>
        <dbReference type="ARBA" id="ARBA00022448"/>
    </source>
</evidence>
<feature type="transmembrane region" description="Helical" evidence="12">
    <location>
        <begin position="494"/>
        <end position="514"/>
    </location>
</feature>
<feature type="compositionally biased region" description="Basic and acidic residues" evidence="11">
    <location>
        <begin position="282"/>
        <end position="291"/>
    </location>
</feature>
<feature type="transmembrane region" description="Helical" evidence="12">
    <location>
        <begin position="534"/>
        <end position="553"/>
    </location>
</feature>
<keyword evidence="7" id="KW-0106">Calcium</keyword>
<keyword evidence="14" id="KW-1185">Reference proteome</keyword>
<feature type="compositionally biased region" description="Polar residues" evidence="11">
    <location>
        <begin position="838"/>
        <end position="853"/>
    </location>
</feature>
<evidence type="ECO:0000256" key="3">
    <source>
        <dbReference type="ARBA" id="ARBA00022475"/>
    </source>
</evidence>
<keyword evidence="10" id="KW-0040">ANK repeat</keyword>
<feature type="transmembrane region" description="Helical" evidence="12">
    <location>
        <begin position="437"/>
        <end position="460"/>
    </location>
</feature>
<keyword evidence="5" id="KW-0107">Calcium channel</keyword>
<keyword evidence="9" id="KW-0407">Ion channel</keyword>
<evidence type="ECO:0000256" key="5">
    <source>
        <dbReference type="ARBA" id="ARBA00022673"/>
    </source>
</evidence>
<dbReference type="GO" id="GO:0005886">
    <property type="term" value="C:plasma membrane"/>
    <property type="evidence" value="ECO:0007669"/>
    <property type="project" value="UniProtKB-SubCell"/>
</dbReference>
<dbReference type="PANTHER" id="PTHR10582">
    <property type="entry name" value="TRANSIENT RECEPTOR POTENTIAL ION CHANNEL PROTEIN"/>
    <property type="match status" value="1"/>
</dbReference>
<dbReference type="SUPFAM" id="SSF48403">
    <property type="entry name" value="Ankyrin repeat"/>
    <property type="match status" value="1"/>
</dbReference>
<dbReference type="GO" id="GO:0005262">
    <property type="term" value="F:calcium channel activity"/>
    <property type="evidence" value="ECO:0007669"/>
    <property type="project" value="UniProtKB-KW"/>
</dbReference>
<feature type="transmembrane region" description="Helical" evidence="12">
    <location>
        <begin position="634"/>
        <end position="650"/>
    </location>
</feature>
<keyword evidence="12" id="KW-0472">Membrane</keyword>
<dbReference type="PANTHER" id="PTHR10582:SF2">
    <property type="entry name" value="INACTIVE"/>
    <property type="match status" value="1"/>
</dbReference>
<evidence type="ECO:0000256" key="4">
    <source>
        <dbReference type="ARBA" id="ARBA00022568"/>
    </source>
</evidence>
<evidence type="ECO:0000256" key="9">
    <source>
        <dbReference type="ARBA" id="ARBA00023303"/>
    </source>
</evidence>
<dbReference type="PROSITE" id="PS50088">
    <property type="entry name" value="ANK_REPEAT"/>
    <property type="match status" value="1"/>
</dbReference>
<comment type="caution">
    <text evidence="13">The sequence shown here is derived from an EMBL/GenBank/DDBJ whole genome shotgun (WGS) entry which is preliminary data.</text>
</comment>
<dbReference type="InterPro" id="IPR002110">
    <property type="entry name" value="Ankyrin_rpt"/>
</dbReference>
<feature type="region of interest" description="Disordered" evidence="11">
    <location>
        <begin position="282"/>
        <end position="301"/>
    </location>
</feature>
<evidence type="ECO:0000313" key="13">
    <source>
        <dbReference type="EMBL" id="OWF39933.1"/>
    </source>
</evidence>
<dbReference type="Gene3D" id="1.25.40.20">
    <property type="entry name" value="Ankyrin repeat-containing domain"/>
    <property type="match status" value="1"/>
</dbReference>
<feature type="repeat" description="ANK" evidence="10">
    <location>
        <begin position="204"/>
        <end position="236"/>
    </location>
</feature>
<feature type="transmembrane region" description="Helical" evidence="12">
    <location>
        <begin position="704"/>
        <end position="722"/>
    </location>
</feature>
<keyword evidence="12" id="KW-0812">Transmembrane</keyword>
<sequence>MADGTGIHLDPATLTHLRYLLENGEPLAYRETESLDSQDLASARRYEDGTELIQLLKEFIEEKDIDEAKATLQKFVALELDIREFQLDIPQKPNERTTNETILHHAAKYDTGGIVSAILDKFPVLVSEAKKGSEYKGQTALHIAITRANNAAIALILRTAKRCDEIVLKKQGENEDEVGEKPRMLENLLNTRATGSRFEGTVMMGELPLFVAALKFDFGMVDKLIDFGANICTRNESYDTIFHSMIRYLSRKRDKEDEVKRMMSHLTGHLRDITKKKKEEMEKEDIHRLENSDNPDEDNIKSNITRSNNYVHLWLMKDKDGLTPLKLAAKHQLVHIFEYILELKDVYCFQNEDEGLFDIKKYDVTEIDSIANTEIEETPNEEDTNTNTCCSSCRIVFPKKESILEMLFDKNYTRKFSSIIIEMMPVKKLIQKKWKNVVSLYSLWMLIQVVLMVFLSVYAVERSYWHESEIENTGTGLGNYFKNNQSLRLFLTSFQWIAFIIAIFYVIIVILCVISKLKRPNPDRYYMHNIEYILLMLIFALAVIVDVLITQAVGRHDGIPLIIALFSGWWFNVFFLRGWHLFSFFTVMIKEVIFGDFLRFSVIIAFQLFAFTTCMHTMFQGKDVPAIDGSDDNHFFTTLITMFNLMLGLGEIECLSQARVKWLALTLFVLFVLLTYVLLLNALIAMMSSTCESVLSEKYSVWRIQQLSIILFIEDLFLVSFLQRLTRSPANKRYQDIYDPIINMTSRNQQRYMLDMQSRKMTFTEEETDVMKRRTQEEIRKTVNQKLKQNMEESISGPKKSDEQPLVENDFLTRDIEGPKLKPYTREFKEELPKIPEDNSTQARVSKWMSTMQ</sequence>
<evidence type="ECO:0000256" key="7">
    <source>
        <dbReference type="ARBA" id="ARBA00022837"/>
    </source>
</evidence>
<keyword evidence="12" id="KW-1133">Transmembrane helix</keyword>
<reference evidence="13 14" key="1">
    <citation type="journal article" date="2017" name="Nat. Ecol. Evol.">
        <title>Scallop genome provides insights into evolution of bilaterian karyotype and development.</title>
        <authorList>
            <person name="Wang S."/>
            <person name="Zhang J."/>
            <person name="Jiao W."/>
            <person name="Li J."/>
            <person name="Xun X."/>
            <person name="Sun Y."/>
            <person name="Guo X."/>
            <person name="Huan P."/>
            <person name="Dong B."/>
            <person name="Zhang L."/>
            <person name="Hu X."/>
            <person name="Sun X."/>
            <person name="Wang J."/>
            <person name="Zhao C."/>
            <person name="Wang Y."/>
            <person name="Wang D."/>
            <person name="Huang X."/>
            <person name="Wang R."/>
            <person name="Lv J."/>
            <person name="Li Y."/>
            <person name="Zhang Z."/>
            <person name="Liu B."/>
            <person name="Lu W."/>
            <person name="Hui Y."/>
            <person name="Liang J."/>
            <person name="Zhou Z."/>
            <person name="Hou R."/>
            <person name="Li X."/>
            <person name="Liu Y."/>
            <person name="Li H."/>
            <person name="Ning X."/>
            <person name="Lin Y."/>
            <person name="Zhao L."/>
            <person name="Xing Q."/>
            <person name="Dou J."/>
            <person name="Li Y."/>
            <person name="Mao J."/>
            <person name="Guo H."/>
            <person name="Dou H."/>
            <person name="Li T."/>
            <person name="Mu C."/>
            <person name="Jiang W."/>
            <person name="Fu Q."/>
            <person name="Fu X."/>
            <person name="Miao Y."/>
            <person name="Liu J."/>
            <person name="Yu Q."/>
            <person name="Li R."/>
            <person name="Liao H."/>
            <person name="Li X."/>
            <person name="Kong Y."/>
            <person name="Jiang Z."/>
            <person name="Chourrout D."/>
            <person name="Li R."/>
            <person name="Bao Z."/>
        </authorList>
    </citation>
    <scope>NUCLEOTIDE SEQUENCE [LARGE SCALE GENOMIC DNA]</scope>
    <source>
        <strain evidence="13 14">PY_sf001</strain>
    </source>
</reference>
<accession>A0A210PTX0</accession>
<keyword evidence="2" id="KW-0813">Transport</keyword>
<evidence type="ECO:0000256" key="1">
    <source>
        <dbReference type="ARBA" id="ARBA00004651"/>
    </source>
</evidence>
<comment type="subcellular location">
    <subcellularLocation>
        <location evidence="1">Cell membrane</location>
        <topology evidence="1">Multi-pass membrane protein</topology>
    </subcellularLocation>
</comment>
<dbReference type="OrthoDB" id="6281279at2759"/>
<name>A0A210PTX0_MIZYE</name>
<keyword evidence="8" id="KW-0406">Ion transport</keyword>
<protein>
    <submittedName>
        <fullName evidence="13">Transient receptor potential cation channel subfamily V member 6</fullName>
    </submittedName>
</protein>
<dbReference type="Proteomes" id="UP000242188">
    <property type="component" value="Unassembled WGS sequence"/>
</dbReference>
<feature type="transmembrane region" description="Helical" evidence="12">
    <location>
        <begin position="662"/>
        <end position="684"/>
    </location>
</feature>
<dbReference type="InterPro" id="IPR036770">
    <property type="entry name" value="Ankyrin_rpt-contain_sf"/>
</dbReference>
<feature type="region of interest" description="Disordered" evidence="11">
    <location>
        <begin position="789"/>
        <end position="853"/>
    </location>
</feature>
<evidence type="ECO:0000256" key="11">
    <source>
        <dbReference type="SAM" id="MobiDB-lite"/>
    </source>
</evidence>
<keyword evidence="4" id="KW-0109">Calcium transport</keyword>
<evidence type="ECO:0000256" key="10">
    <source>
        <dbReference type="PROSITE-ProRule" id="PRU00023"/>
    </source>
</evidence>
<dbReference type="InterPro" id="IPR024862">
    <property type="entry name" value="TRPV"/>
</dbReference>